<sequence length="198" mass="21370">MVTVLGKNIGAVGYGMLSLTQPPRVATADQAIECLRTAAEVGCLACNAGEFYGAPTYNSLVILNRFFAKYPEYADRVLLNVKGALEDWTPNGTPEFVRKSVENCLAQLGDKGKIDIFECARRDMNVPIETTLNTLKKLVDEGKIGSVALTEVNATTIREAAKIVKVSAVEIELSLWNTDPLSNGVLSTCKELGIPVFA</sequence>
<dbReference type="Gene3D" id="3.20.20.100">
    <property type="entry name" value="NADP-dependent oxidoreductase domain"/>
    <property type="match status" value="1"/>
</dbReference>
<dbReference type="InterPro" id="IPR050791">
    <property type="entry name" value="Aldo-Keto_reductase"/>
</dbReference>
<feature type="domain" description="NADP-dependent oxidoreductase" evidence="2">
    <location>
        <begin position="12"/>
        <end position="197"/>
    </location>
</feature>
<dbReference type="PANTHER" id="PTHR43625:SF78">
    <property type="entry name" value="PYRIDOXAL REDUCTASE-RELATED"/>
    <property type="match status" value="1"/>
</dbReference>
<dbReference type="Proteomes" id="UP000799750">
    <property type="component" value="Unassembled WGS sequence"/>
</dbReference>
<evidence type="ECO:0000256" key="1">
    <source>
        <dbReference type="ARBA" id="ARBA00023002"/>
    </source>
</evidence>
<protein>
    <submittedName>
        <fullName evidence="3">Aldo/keto reductase</fullName>
    </submittedName>
</protein>
<accession>A0A6A6QX66</accession>
<organism evidence="3 4">
    <name type="scientific">Lophium mytilinum</name>
    <dbReference type="NCBI Taxonomy" id="390894"/>
    <lineage>
        <taxon>Eukaryota</taxon>
        <taxon>Fungi</taxon>
        <taxon>Dikarya</taxon>
        <taxon>Ascomycota</taxon>
        <taxon>Pezizomycotina</taxon>
        <taxon>Dothideomycetes</taxon>
        <taxon>Pleosporomycetidae</taxon>
        <taxon>Mytilinidiales</taxon>
        <taxon>Mytilinidiaceae</taxon>
        <taxon>Lophium</taxon>
    </lineage>
</organism>
<dbReference type="SUPFAM" id="SSF51430">
    <property type="entry name" value="NAD(P)-linked oxidoreductase"/>
    <property type="match status" value="1"/>
</dbReference>
<reference evidence="3" key="1">
    <citation type="journal article" date="2020" name="Stud. Mycol.">
        <title>101 Dothideomycetes genomes: a test case for predicting lifestyles and emergence of pathogens.</title>
        <authorList>
            <person name="Haridas S."/>
            <person name="Albert R."/>
            <person name="Binder M."/>
            <person name="Bloem J."/>
            <person name="Labutti K."/>
            <person name="Salamov A."/>
            <person name="Andreopoulos B."/>
            <person name="Baker S."/>
            <person name="Barry K."/>
            <person name="Bills G."/>
            <person name="Bluhm B."/>
            <person name="Cannon C."/>
            <person name="Castanera R."/>
            <person name="Culley D."/>
            <person name="Daum C."/>
            <person name="Ezra D."/>
            <person name="Gonzalez J."/>
            <person name="Henrissat B."/>
            <person name="Kuo A."/>
            <person name="Liang C."/>
            <person name="Lipzen A."/>
            <person name="Lutzoni F."/>
            <person name="Magnuson J."/>
            <person name="Mondo S."/>
            <person name="Nolan M."/>
            <person name="Ohm R."/>
            <person name="Pangilinan J."/>
            <person name="Park H.-J."/>
            <person name="Ramirez L."/>
            <person name="Alfaro M."/>
            <person name="Sun H."/>
            <person name="Tritt A."/>
            <person name="Yoshinaga Y."/>
            <person name="Zwiers L.-H."/>
            <person name="Turgeon B."/>
            <person name="Goodwin S."/>
            <person name="Spatafora J."/>
            <person name="Crous P."/>
            <person name="Grigoriev I."/>
        </authorList>
    </citation>
    <scope>NUCLEOTIDE SEQUENCE</scope>
    <source>
        <strain evidence="3">CBS 269.34</strain>
    </source>
</reference>
<dbReference type="GO" id="GO:0016491">
    <property type="term" value="F:oxidoreductase activity"/>
    <property type="evidence" value="ECO:0007669"/>
    <property type="project" value="UniProtKB-KW"/>
</dbReference>
<evidence type="ECO:0000259" key="2">
    <source>
        <dbReference type="Pfam" id="PF00248"/>
    </source>
</evidence>
<dbReference type="Pfam" id="PF00248">
    <property type="entry name" value="Aldo_ket_red"/>
    <property type="match status" value="1"/>
</dbReference>
<dbReference type="InterPro" id="IPR036812">
    <property type="entry name" value="NAD(P)_OxRdtase_dom_sf"/>
</dbReference>
<dbReference type="EMBL" id="MU004187">
    <property type="protein sequence ID" value="KAF2497045.1"/>
    <property type="molecule type" value="Genomic_DNA"/>
</dbReference>
<dbReference type="OrthoDB" id="37537at2759"/>
<gene>
    <name evidence="3" type="ORF">BU16DRAFT_526093</name>
</gene>
<dbReference type="AlphaFoldDB" id="A0A6A6QX66"/>
<keyword evidence="1" id="KW-0560">Oxidoreductase</keyword>
<name>A0A6A6QX66_9PEZI</name>
<proteinExistence type="predicted"/>
<dbReference type="PANTHER" id="PTHR43625">
    <property type="entry name" value="AFLATOXIN B1 ALDEHYDE REDUCTASE"/>
    <property type="match status" value="1"/>
</dbReference>
<evidence type="ECO:0000313" key="4">
    <source>
        <dbReference type="Proteomes" id="UP000799750"/>
    </source>
</evidence>
<evidence type="ECO:0000313" key="3">
    <source>
        <dbReference type="EMBL" id="KAF2497045.1"/>
    </source>
</evidence>
<dbReference type="InterPro" id="IPR023210">
    <property type="entry name" value="NADP_OxRdtase_dom"/>
</dbReference>
<keyword evidence="4" id="KW-1185">Reference proteome</keyword>
<dbReference type="GO" id="GO:0005737">
    <property type="term" value="C:cytoplasm"/>
    <property type="evidence" value="ECO:0007669"/>
    <property type="project" value="TreeGrafter"/>
</dbReference>